<dbReference type="InterPro" id="IPR000330">
    <property type="entry name" value="SNF2_N"/>
</dbReference>
<evidence type="ECO:0000256" key="4">
    <source>
        <dbReference type="ARBA" id="ARBA00022801"/>
    </source>
</evidence>
<evidence type="ECO:0000259" key="8">
    <source>
        <dbReference type="PROSITE" id="PS51194"/>
    </source>
</evidence>
<dbReference type="SMART" id="SM00490">
    <property type="entry name" value="HELICc"/>
    <property type="match status" value="1"/>
</dbReference>
<evidence type="ECO:0000256" key="6">
    <source>
        <dbReference type="ARBA" id="ARBA00022840"/>
    </source>
</evidence>
<evidence type="ECO:0000256" key="3">
    <source>
        <dbReference type="ARBA" id="ARBA00022771"/>
    </source>
</evidence>
<sequence length="897" mass="100112">MLRRTKTSPGVDLGLPPMEEVLLFVPLTPLQKLWYERLIKKTDTAILHELFDTNSTQEPTTMANLALESTSAGNSNSKKRITWQSLMNLVIQLRKVCNHPYQIEDAEPDPYFTGQHLIEASGKFIVLEKLVTELVVEQKKKIIIFSGFTKMLDLVQELLILKGGDGSKFNTCRIDGSTGRARRNLATRMFMDLTSNYNVFLISTRAGGLGLNLAAASEILLLDQDWNPQVTKQAIGRAYRIGLQKPLTVYQFVAQGTVEEQMMPRIAKKLYLSAKVTESMEDIYTQPSASSQAKRKEISNGDDTDMPEMNMGQLMNLIRRGASAISRPEIDVNKMLEWDWKTTIAMCKDQASDSLMGKNIAGDSNVDEEETEKQWLAERERVQSRLFNGETIEGHRPKSSQPSQDFEPSSSKADRRIGKERTVMMDGYMVSKDTINNSQWEAVKTFSSTNATSSVSKREKKPDIKSQAYCQVCKIDHKSLLISCKFCPRAYHNDCLTPYYQEKVKKFQFACPQHLCADCKQKAGDVGGMLYKCRWCPKAQCEDCIDWINGFKPLGDSLPELDLLGFPKASSAFYVHCKDCSEKLKNDGEFKDLCESLKKQWAKDLEKLDAVDVAFHEKIGESGSIDMPIFIDNDSDVEDLVEVPATKVARKQGVGATNGLRGHHGHQGARISPSNVSKQAGNSTRGSQFTFPKRQENGRKRSFMDKWTEPPAPPALHGCLGNAFNAPRRIQQLTGNTPVSTSAMRTAGTGMWMFNGKYGYGRQDGQATNNPYFLSQFGSNVEAQDNLSSALINSRQLGPYYASPHGAYMEGYDNMSNVPGPRLLGEYTPPQHSAPPSEVNPGGRVGISNIPRLSGQPKSDIAPMRTTPFHLNISHQANPGRKRSYMDKWMEAPSGDN</sequence>
<dbReference type="InterPro" id="IPR027417">
    <property type="entry name" value="P-loop_NTPase"/>
</dbReference>
<dbReference type="PROSITE" id="PS51194">
    <property type="entry name" value="HELICASE_CTER"/>
    <property type="match status" value="1"/>
</dbReference>
<dbReference type="GO" id="GO:0008270">
    <property type="term" value="F:zinc ion binding"/>
    <property type="evidence" value="ECO:0007669"/>
    <property type="project" value="UniProtKB-KW"/>
</dbReference>
<dbReference type="InterPro" id="IPR049730">
    <property type="entry name" value="SNF2/RAD54-like_C"/>
</dbReference>
<organism evidence="9 10">
    <name type="scientific">Monilinia laxa</name>
    <name type="common">Brown rot fungus</name>
    <name type="synonym">Sclerotinia laxa</name>
    <dbReference type="NCBI Taxonomy" id="61186"/>
    <lineage>
        <taxon>Eukaryota</taxon>
        <taxon>Fungi</taxon>
        <taxon>Dikarya</taxon>
        <taxon>Ascomycota</taxon>
        <taxon>Pezizomycotina</taxon>
        <taxon>Leotiomycetes</taxon>
        <taxon>Helotiales</taxon>
        <taxon>Sclerotiniaceae</taxon>
        <taxon>Monilinia</taxon>
    </lineage>
</organism>
<dbReference type="SUPFAM" id="SSF57903">
    <property type="entry name" value="FYVE/PHD zinc finger"/>
    <property type="match status" value="1"/>
</dbReference>
<feature type="compositionally biased region" description="Polar residues" evidence="7">
    <location>
        <begin position="672"/>
        <end position="690"/>
    </location>
</feature>
<evidence type="ECO:0000256" key="1">
    <source>
        <dbReference type="ARBA" id="ARBA00022723"/>
    </source>
</evidence>
<dbReference type="CDD" id="cd15489">
    <property type="entry name" value="PHD_SF"/>
    <property type="match status" value="1"/>
</dbReference>
<evidence type="ECO:0000313" key="9">
    <source>
        <dbReference type="EMBL" id="KAB8298039.1"/>
    </source>
</evidence>
<evidence type="ECO:0000313" key="10">
    <source>
        <dbReference type="Proteomes" id="UP000326757"/>
    </source>
</evidence>
<keyword evidence="10" id="KW-1185">Reference proteome</keyword>
<dbReference type="InterPro" id="IPR001650">
    <property type="entry name" value="Helicase_C-like"/>
</dbReference>
<dbReference type="Pfam" id="PF00271">
    <property type="entry name" value="Helicase_C"/>
    <property type="match status" value="1"/>
</dbReference>
<feature type="domain" description="Helicase C-terminal" evidence="8">
    <location>
        <begin position="130"/>
        <end position="291"/>
    </location>
</feature>
<evidence type="ECO:0000256" key="5">
    <source>
        <dbReference type="ARBA" id="ARBA00022833"/>
    </source>
</evidence>
<keyword evidence="1" id="KW-0479">Metal-binding</keyword>
<dbReference type="CDD" id="cd18793">
    <property type="entry name" value="SF2_C_SNF"/>
    <property type="match status" value="1"/>
</dbReference>
<dbReference type="Proteomes" id="UP000326757">
    <property type="component" value="Unassembled WGS sequence"/>
</dbReference>
<feature type="region of interest" description="Disordered" evidence="7">
    <location>
        <begin position="388"/>
        <end position="418"/>
    </location>
</feature>
<dbReference type="GO" id="GO:0005524">
    <property type="term" value="F:ATP binding"/>
    <property type="evidence" value="ECO:0007669"/>
    <property type="project" value="InterPro"/>
</dbReference>
<gene>
    <name evidence="9" type="ORF">EYC80_001811</name>
</gene>
<feature type="region of interest" description="Disordered" evidence="7">
    <location>
        <begin position="872"/>
        <end position="897"/>
    </location>
</feature>
<dbReference type="InterPro" id="IPR011011">
    <property type="entry name" value="Znf_FYVE_PHD"/>
</dbReference>
<keyword evidence="2" id="KW-0547">Nucleotide-binding</keyword>
<dbReference type="InterPro" id="IPR013083">
    <property type="entry name" value="Znf_RING/FYVE/PHD"/>
</dbReference>
<comment type="caution">
    <text evidence="9">The sequence shown here is derived from an EMBL/GenBank/DDBJ whole genome shotgun (WGS) entry which is preliminary data.</text>
</comment>
<dbReference type="EMBL" id="VIGI01000007">
    <property type="protein sequence ID" value="KAB8298039.1"/>
    <property type="molecule type" value="Genomic_DNA"/>
</dbReference>
<feature type="compositionally biased region" description="Polar residues" evidence="7">
    <location>
        <begin position="399"/>
        <end position="411"/>
    </location>
</feature>
<dbReference type="InterPro" id="IPR001965">
    <property type="entry name" value="Znf_PHD"/>
</dbReference>
<dbReference type="InterPro" id="IPR019787">
    <property type="entry name" value="Znf_PHD-finger"/>
</dbReference>
<reference evidence="9 10" key="1">
    <citation type="submission" date="2019-06" db="EMBL/GenBank/DDBJ databases">
        <title>Genome Sequence of the Brown Rot Fungal Pathogen Monilinia laxa.</title>
        <authorList>
            <person name="De Miccolis Angelini R.M."/>
            <person name="Landi L."/>
            <person name="Abate D."/>
            <person name="Pollastro S."/>
            <person name="Romanazzi G."/>
            <person name="Faretra F."/>
        </authorList>
    </citation>
    <scope>NUCLEOTIDE SEQUENCE [LARGE SCALE GENOMIC DNA]</scope>
    <source>
        <strain evidence="9 10">Mlax316</strain>
    </source>
</reference>
<keyword evidence="6" id="KW-0067">ATP-binding</keyword>
<dbReference type="SMART" id="SM00249">
    <property type="entry name" value="PHD"/>
    <property type="match status" value="1"/>
</dbReference>
<evidence type="ECO:0000256" key="2">
    <source>
        <dbReference type="ARBA" id="ARBA00022741"/>
    </source>
</evidence>
<feature type="region of interest" description="Disordered" evidence="7">
    <location>
        <begin position="655"/>
        <end position="716"/>
    </location>
</feature>
<dbReference type="Pfam" id="PF00628">
    <property type="entry name" value="PHD"/>
    <property type="match status" value="1"/>
</dbReference>
<dbReference type="OrthoDB" id="448448at2759"/>
<dbReference type="PANTHER" id="PTHR10799">
    <property type="entry name" value="SNF2/RAD54 HELICASE FAMILY"/>
    <property type="match status" value="1"/>
</dbReference>
<dbReference type="AlphaFoldDB" id="A0A5N6K641"/>
<keyword evidence="4" id="KW-0378">Hydrolase</keyword>
<keyword evidence="3" id="KW-0863">Zinc-finger</keyword>
<name>A0A5N6K641_MONLA</name>
<dbReference type="SUPFAM" id="SSF52540">
    <property type="entry name" value="P-loop containing nucleoside triphosphate hydrolases"/>
    <property type="match status" value="1"/>
</dbReference>
<accession>A0A5N6K641</accession>
<dbReference type="Pfam" id="PF00176">
    <property type="entry name" value="SNF2-rel_dom"/>
    <property type="match status" value="1"/>
</dbReference>
<dbReference type="GO" id="GO:0016787">
    <property type="term" value="F:hydrolase activity"/>
    <property type="evidence" value="ECO:0007669"/>
    <property type="project" value="UniProtKB-KW"/>
</dbReference>
<dbReference type="Gene3D" id="3.40.50.300">
    <property type="entry name" value="P-loop containing nucleotide triphosphate hydrolases"/>
    <property type="match status" value="1"/>
</dbReference>
<dbReference type="Gene3D" id="3.30.40.10">
    <property type="entry name" value="Zinc/RING finger domain, C3HC4 (zinc finger)"/>
    <property type="match status" value="1"/>
</dbReference>
<proteinExistence type="predicted"/>
<protein>
    <recommendedName>
        <fullName evidence="8">Helicase C-terminal domain-containing protein</fullName>
    </recommendedName>
</protein>
<feature type="compositionally biased region" description="Basic and acidic residues" evidence="7">
    <location>
        <begin position="693"/>
        <end position="708"/>
    </location>
</feature>
<evidence type="ECO:0000256" key="7">
    <source>
        <dbReference type="SAM" id="MobiDB-lite"/>
    </source>
</evidence>
<feature type="region of interest" description="Disordered" evidence="7">
    <location>
        <begin position="355"/>
        <end position="374"/>
    </location>
</feature>
<feature type="region of interest" description="Disordered" evidence="7">
    <location>
        <begin position="284"/>
        <end position="309"/>
    </location>
</feature>
<keyword evidence="5" id="KW-0862">Zinc</keyword>